<evidence type="ECO:0000259" key="4">
    <source>
        <dbReference type="Pfam" id="PF10374"/>
    </source>
</evidence>
<accession>A0AB40CMT0</accession>
<dbReference type="GO" id="GO:0005697">
    <property type="term" value="C:telomerase holoenzyme complex"/>
    <property type="evidence" value="ECO:0007669"/>
    <property type="project" value="TreeGrafter"/>
</dbReference>
<dbReference type="GeneID" id="120278694"/>
<dbReference type="FunFam" id="1.25.40.10:FF:000225">
    <property type="entry name" value="Protein SMG7"/>
    <property type="match status" value="1"/>
</dbReference>
<keyword evidence="1" id="KW-0677">Repeat</keyword>
<dbReference type="RefSeq" id="XP_039141356.1">
    <property type="nucleotide sequence ID" value="XM_039285422.1"/>
</dbReference>
<dbReference type="PANTHER" id="PTHR15696:SF25">
    <property type="entry name" value="OS08G0305300 PROTEIN"/>
    <property type="match status" value="1"/>
</dbReference>
<name>A0AB40CMT0_DIOCR</name>
<dbReference type="GO" id="GO:0042162">
    <property type="term" value="F:telomeric DNA binding"/>
    <property type="evidence" value="ECO:0007669"/>
    <property type="project" value="TreeGrafter"/>
</dbReference>
<dbReference type="AlphaFoldDB" id="A0AB40CMT0"/>
<feature type="region of interest" description="Disordered" evidence="2">
    <location>
        <begin position="282"/>
        <end position="301"/>
    </location>
</feature>
<feature type="domain" description="DNA/RNA-binding" evidence="3">
    <location>
        <begin position="208"/>
        <end position="541"/>
    </location>
</feature>
<evidence type="ECO:0000259" key="3">
    <source>
        <dbReference type="Pfam" id="PF10373"/>
    </source>
</evidence>
<reference evidence="6" key="1">
    <citation type="submission" date="2025-08" db="UniProtKB">
        <authorList>
            <consortium name="RefSeq"/>
        </authorList>
    </citation>
    <scope>IDENTIFICATION</scope>
</reference>
<evidence type="ECO:0000313" key="5">
    <source>
        <dbReference type="Proteomes" id="UP001515500"/>
    </source>
</evidence>
<dbReference type="SUPFAM" id="SSF48452">
    <property type="entry name" value="TPR-like"/>
    <property type="match status" value="1"/>
</dbReference>
<dbReference type="GO" id="GO:0000184">
    <property type="term" value="P:nuclear-transcribed mRNA catabolic process, nonsense-mediated decay"/>
    <property type="evidence" value="ECO:0007669"/>
    <property type="project" value="TreeGrafter"/>
</dbReference>
<dbReference type="InterPro" id="IPR045153">
    <property type="entry name" value="Est1/Ebs1-like"/>
</dbReference>
<feature type="domain" description="Telomerase activating protein Est1-like N-terminal" evidence="4">
    <location>
        <begin position="70"/>
        <end position="194"/>
    </location>
</feature>
<organism evidence="5 6">
    <name type="scientific">Dioscorea cayennensis subsp. rotundata</name>
    <name type="common">White Guinea yam</name>
    <name type="synonym">Dioscorea rotundata</name>
    <dbReference type="NCBI Taxonomy" id="55577"/>
    <lineage>
        <taxon>Eukaryota</taxon>
        <taxon>Viridiplantae</taxon>
        <taxon>Streptophyta</taxon>
        <taxon>Embryophyta</taxon>
        <taxon>Tracheophyta</taxon>
        <taxon>Spermatophyta</taxon>
        <taxon>Magnoliopsida</taxon>
        <taxon>Liliopsida</taxon>
        <taxon>Dioscoreales</taxon>
        <taxon>Dioscoreaceae</taxon>
        <taxon>Dioscorea</taxon>
    </lineage>
</organism>
<evidence type="ECO:0000256" key="2">
    <source>
        <dbReference type="SAM" id="MobiDB-lite"/>
    </source>
</evidence>
<dbReference type="Gene3D" id="1.25.40.10">
    <property type="entry name" value="Tetratricopeptide repeat domain"/>
    <property type="match status" value="1"/>
</dbReference>
<protein>
    <submittedName>
        <fullName evidence="6">Protein SMG7</fullName>
    </submittedName>
</protein>
<keyword evidence="5" id="KW-1185">Reference proteome</keyword>
<dbReference type="PANTHER" id="PTHR15696">
    <property type="entry name" value="SMG-7 SUPPRESSOR WITH MORPHOLOGICAL EFFECT ON GENITALIA PROTEIN 7"/>
    <property type="match status" value="1"/>
</dbReference>
<dbReference type="InterPro" id="IPR018834">
    <property type="entry name" value="DNA/RNA-bd_Est1-type"/>
</dbReference>
<evidence type="ECO:0000313" key="6">
    <source>
        <dbReference type="RefSeq" id="XP_039141356.1"/>
    </source>
</evidence>
<sequence>MAVPMDENLSAPTERDRAQRLFQKNAELENGLRMAAQSKIPSDPNTWRQMRDNYEAIILEDHEFSEKHEVEYLLWQLHYRRIEEFRSHINSANSAASGGAQPQGGKAINRSERIMKIRSVFKSFLSEATGFYNDLILKIKSKYGLHLGFFFEGADNHAMLIKDEKKSSEMKKGLLSCHRCMIYLGDLARYKGLYGDVDSASRDYAASSSYYVQAASLWPASGNPHHQLAILASYSGNDLVAVYRYFRSLAVDSPFSTARDNLIIAFEKNRQSYSLLSGSAKVPSAKTMPTRPAGRGRGRGDGRLLSKVAKAESVPIKEQELSTEQIFRSFSTRFVRLNGILFTRTSLETFGEVFSLLTSDLNELLASGPEEQLNFGVDAAENGLTVVRLIAIFIFTVHNANRESEGQSYAEILQRTVLLQNAFTSAFEFTGHILKRCVQLRDAASSCLLPAIMVFIEWLACHPDIAAGLDVEEKQASARSFFWNQYVLLLNKLVLSGFASVESDEDETCFSDMSQYDDEETGNRLALWEDFELRGFSPLVPAQLVLDFSRKQSYGGDGSNKEKKVRAQRIVSAGKALMNVVRVDQKCIYFDPNLKKFVTSTESRAHENQMRASITNSPAINVSRQGNPGESTFYLAEGQPKTQFHAEVEEEEEEIVFKPTSVCPTTSASKTKADETTQTVQSYSGGDWSAYGGIVSAPLSSVQMSTALNGSYLTAPKISQQTLHTSANPLNWSMEQEALISEGLRNLNMVENGWFQNQRLPEGLVGSHTNMLPPSFSIPANHISNSMMPSQMMPPEAVIPSKLDSIVHSGANSDGMPVKLSAALPTISRKSPVSRPARHFGPPPGFSHVPSKQPDESFANTVRKEQQAHPVDDYSWLDSHQSSKGMVVMENSTNHVSRMHPNVTTGIINTSSATIDFPFPGKQVSSVQTPAVNEPWQDFQLFDQPKQFPRPNLPPASLPGQHQPQSLWSGPYFV</sequence>
<dbReference type="InterPro" id="IPR011990">
    <property type="entry name" value="TPR-like_helical_dom_sf"/>
</dbReference>
<dbReference type="Pfam" id="PF10373">
    <property type="entry name" value="EST1_DNA_bind"/>
    <property type="match status" value="1"/>
</dbReference>
<feature type="compositionally biased region" description="Basic and acidic residues" evidence="2">
    <location>
        <begin position="862"/>
        <end position="872"/>
    </location>
</feature>
<dbReference type="GO" id="GO:0070034">
    <property type="term" value="F:telomerase RNA binding"/>
    <property type="evidence" value="ECO:0007669"/>
    <property type="project" value="TreeGrafter"/>
</dbReference>
<feature type="region of interest" description="Disordered" evidence="2">
    <location>
        <begin position="829"/>
        <end position="877"/>
    </location>
</feature>
<dbReference type="Pfam" id="PF10374">
    <property type="entry name" value="EST1"/>
    <property type="match status" value="1"/>
</dbReference>
<dbReference type="Proteomes" id="UP001515500">
    <property type="component" value="Chromosome 16"/>
</dbReference>
<gene>
    <name evidence="6" type="primary">LOC120278694</name>
</gene>
<dbReference type="InterPro" id="IPR019458">
    <property type="entry name" value="Est1-like_N"/>
</dbReference>
<evidence type="ECO:0000256" key="1">
    <source>
        <dbReference type="ARBA" id="ARBA00022737"/>
    </source>
</evidence>
<proteinExistence type="predicted"/>